<dbReference type="STRING" id="1802627.A3A70_01835"/>
<dbReference type="EMBL" id="MEVK01000025">
    <property type="protein sequence ID" value="OGC58999.1"/>
    <property type="molecule type" value="Genomic_DNA"/>
</dbReference>
<protein>
    <recommendedName>
        <fullName evidence="3">Mannosyl-glycoprotein endo-beta-N-acetylglucosamidase-like domain-containing protein</fullName>
    </recommendedName>
</protein>
<evidence type="ECO:0008006" key="3">
    <source>
        <dbReference type="Google" id="ProtNLM"/>
    </source>
</evidence>
<evidence type="ECO:0000313" key="2">
    <source>
        <dbReference type="Proteomes" id="UP000178964"/>
    </source>
</evidence>
<proteinExistence type="predicted"/>
<dbReference type="Proteomes" id="UP000178964">
    <property type="component" value="Unassembled WGS sequence"/>
</dbReference>
<sequence>MSPDDNPRRASGPFWLQLIIPFIALTLITPNWNTSHVQAKSDAGLATALVESEKLRLHNDRVAKVQAFLTLYNSPMLGEAETFVTVAENNNIDWRLLPAIACKESGCGNQVPYSYSGGNSYNPFGWGVYGNHVTSFASWNEAINVVGKAMSEKYYAKGLVTPEQIENVYTPSSIARGRTWSKGVRNSFAQMNSALNIAEK</sequence>
<evidence type="ECO:0000313" key="1">
    <source>
        <dbReference type="EMBL" id="OGC58999.1"/>
    </source>
</evidence>
<dbReference type="AlphaFoldDB" id="A0A1F4VPB0"/>
<name>A0A1F4VPB0_UNCKA</name>
<reference evidence="1 2" key="1">
    <citation type="journal article" date="2016" name="Nat. Commun.">
        <title>Thousands of microbial genomes shed light on interconnected biogeochemical processes in an aquifer system.</title>
        <authorList>
            <person name="Anantharaman K."/>
            <person name="Brown C.T."/>
            <person name="Hug L.A."/>
            <person name="Sharon I."/>
            <person name="Castelle C.J."/>
            <person name="Probst A.J."/>
            <person name="Thomas B.C."/>
            <person name="Singh A."/>
            <person name="Wilkins M.J."/>
            <person name="Karaoz U."/>
            <person name="Brodie E.L."/>
            <person name="Williams K.H."/>
            <person name="Hubbard S.S."/>
            <person name="Banfield J.F."/>
        </authorList>
    </citation>
    <scope>NUCLEOTIDE SEQUENCE [LARGE SCALE GENOMIC DNA]</scope>
</reference>
<organism evidence="1 2">
    <name type="scientific">candidate division WWE3 bacterium RIFCSPLOWO2_01_FULL_42_11</name>
    <dbReference type="NCBI Taxonomy" id="1802627"/>
    <lineage>
        <taxon>Bacteria</taxon>
        <taxon>Katanobacteria</taxon>
    </lineage>
</organism>
<gene>
    <name evidence="1" type="ORF">A3A70_01835</name>
</gene>
<accession>A0A1F4VPB0</accession>
<comment type="caution">
    <text evidence="1">The sequence shown here is derived from an EMBL/GenBank/DDBJ whole genome shotgun (WGS) entry which is preliminary data.</text>
</comment>